<proteinExistence type="predicted"/>
<sequence length="133" mass="15023">MIIITIISILGLSLLVSRVNRFLPFRICPICAGVSLTWIWLVTGYFLGYQIDLLIPALFMGGSVVGISQQLDKKLKIIFISLGFIVAYSILSENWVTLLVFLAIILLILFLFNNKNKKLNSNKELEEKIKNCC</sequence>
<evidence type="ECO:0000313" key="3">
    <source>
        <dbReference type="Proteomes" id="UP000034492"/>
    </source>
</evidence>
<gene>
    <name evidence="2" type="ORF">US19_C0049G0006</name>
</gene>
<keyword evidence="1" id="KW-0812">Transmembrane</keyword>
<feature type="transmembrane region" description="Helical" evidence="1">
    <location>
        <begin position="47"/>
        <end position="68"/>
    </location>
</feature>
<name>A0A0G0HTX3_9BACT</name>
<dbReference type="EMBL" id="LBSA01000049">
    <property type="protein sequence ID" value="KKQ07331.1"/>
    <property type="molecule type" value="Genomic_DNA"/>
</dbReference>
<feature type="transmembrane region" description="Helical" evidence="1">
    <location>
        <begin position="23"/>
        <end position="41"/>
    </location>
</feature>
<evidence type="ECO:0000313" key="2">
    <source>
        <dbReference type="EMBL" id="KKQ07331.1"/>
    </source>
</evidence>
<protein>
    <submittedName>
        <fullName evidence="2">Uncharacterized protein</fullName>
    </submittedName>
</protein>
<dbReference type="AlphaFoldDB" id="A0A0G0HTX3"/>
<keyword evidence="1" id="KW-1133">Transmembrane helix</keyword>
<keyword evidence="1" id="KW-0472">Membrane</keyword>
<evidence type="ECO:0000256" key="1">
    <source>
        <dbReference type="SAM" id="Phobius"/>
    </source>
</evidence>
<feature type="transmembrane region" description="Helical" evidence="1">
    <location>
        <begin position="97"/>
        <end position="113"/>
    </location>
</feature>
<feature type="transmembrane region" description="Helical" evidence="1">
    <location>
        <begin position="75"/>
        <end position="91"/>
    </location>
</feature>
<dbReference type="Proteomes" id="UP000034492">
    <property type="component" value="Unassembled WGS sequence"/>
</dbReference>
<comment type="caution">
    <text evidence="2">The sequence shown here is derived from an EMBL/GenBank/DDBJ whole genome shotgun (WGS) entry which is preliminary data.</text>
</comment>
<reference evidence="2 3" key="1">
    <citation type="journal article" date="2015" name="Nature">
        <title>rRNA introns, odd ribosomes, and small enigmatic genomes across a large radiation of phyla.</title>
        <authorList>
            <person name="Brown C.T."/>
            <person name="Hug L.A."/>
            <person name="Thomas B.C."/>
            <person name="Sharon I."/>
            <person name="Castelle C.J."/>
            <person name="Singh A."/>
            <person name="Wilkins M.J."/>
            <person name="Williams K.H."/>
            <person name="Banfield J.F."/>
        </authorList>
    </citation>
    <scope>NUCLEOTIDE SEQUENCE [LARGE SCALE GENOMIC DNA]</scope>
</reference>
<organism evidence="2 3">
    <name type="scientific">Candidatus Daviesbacteria bacterium GW2011_GWB1_36_5</name>
    <dbReference type="NCBI Taxonomy" id="1618426"/>
    <lineage>
        <taxon>Bacteria</taxon>
        <taxon>Candidatus Daviesiibacteriota</taxon>
    </lineage>
</organism>
<accession>A0A0G0HTX3</accession>